<keyword evidence="2" id="KW-1185">Reference proteome</keyword>
<sequence length="248" mass="27950">MGEATALFFPCSSPFLLLLPFFPFLSWSTCLYRELLRVVFVVRSYCREGTISTTALWDAGRKGYPCAAVAIPGNLKDPQRQWFEPRRLEKFPGSWEPHRGALKALITVAETFVLARPWQFRSGQQFVRATRLADPPRLQITGSPGCLVLWYTRPFTQLINEQIIQETTLGCFCHQRHLWAITLYRAGEGNPQDQSVSGSAAQTRPIFSRSLVPRVTTVYGQPPFSMPKSVGDDLADNTYYIPVVLSAT</sequence>
<protein>
    <submittedName>
        <fullName evidence="1">Uncharacterized protein</fullName>
    </submittedName>
</protein>
<dbReference type="RefSeq" id="XP_003655898.1">
    <property type="nucleotide sequence ID" value="XM_003655850.1"/>
</dbReference>
<dbReference type="AlphaFoldDB" id="G2R9L8"/>
<evidence type="ECO:0000313" key="1">
    <source>
        <dbReference type="EMBL" id="AEO69562.1"/>
    </source>
</evidence>
<dbReference type="EMBL" id="CP003012">
    <property type="protein sequence ID" value="AEO69562.1"/>
    <property type="molecule type" value="Genomic_DNA"/>
</dbReference>
<gene>
    <name evidence="1" type="ORF">THITE_114193</name>
</gene>
<organism evidence="1 2">
    <name type="scientific">Thermothielavioides terrestris (strain ATCC 38088 / NRRL 8126)</name>
    <name type="common">Thielavia terrestris</name>
    <dbReference type="NCBI Taxonomy" id="578455"/>
    <lineage>
        <taxon>Eukaryota</taxon>
        <taxon>Fungi</taxon>
        <taxon>Dikarya</taxon>
        <taxon>Ascomycota</taxon>
        <taxon>Pezizomycotina</taxon>
        <taxon>Sordariomycetes</taxon>
        <taxon>Sordariomycetidae</taxon>
        <taxon>Sordariales</taxon>
        <taxon>Chaetomiaceae</taxon>
        <taxon>Thermothielavioides</taxon>
        <taxon>Thermothielavioides terrestris</taxon>
    </lineage>
</organism>
<dbReference type="KEGG" id="ttt:THITE_114193"/>
<dbReference type="Proteomes" id="UP000008181">
    <property type="component" value="Chromosome 4"/>
</dbReference>
<dbReference type="GeneID" id="11520087"/>
<proteinExistence type="predicted"/>
<name>G2R9L8_THETT</name>
<reference evidence="1 2" key="1">
    <citation type="journal article" date="2011" name="Nat. Biotechnol.">
        <title>Comparative genomic analysis of the thermophilic biomass-degrading fungi Myceliophthora thermophila and Thielavia terrestris.</title>
        <authorList>
            <person name="Berka R.M."/>
            <person name="Grigoriev I.V."/>
            <person name="Otillar R."/>
            <person name="Salamov A."/>
            <person name="Grimwood J."/>
            <person name="Reid I."/>
            <person name="Ishmael N."/>
            <person name="John T."/>
            <person name="Darmond C."/>
            <person name="Moisan M.-C."/>
            <person name="Henrissat B."/>
            <person name="Coutinho P.M."/>
            <person name="Lombard V."/>
            <person name="Natvig D.O."/>
            <person name="Lindquist E."/>
            <person name="Schmutz J."/>
            <person name="Lucas S."/>
            <person name="Harris P."/>
            <person name="Powlowski J."/>
            <person name="Bellemare A."/>
            <person name="Taylor D."/>
            <person name="Butler G."/>
            <person name="de Vries R.P."/>
            <person name="Allijn I.E."/>
            <person name="van den Brink J."/>
            <person name="Ushinsky S."/>
            <person name="Storms R."/>
            <person name="Powell A.J."/>
            <person name="Paulsen I.T."/>
            <person name="Elbourne L.D.H."/>
            <person name="Baker S.E."/>
            <person name="Magnuson J."/>
            <person name="LaBoissiere S."/>
            <person name="Clutterbuck A.J."/>
            <person name="Martinez D."/>
            <person name="Wogulis M."/>
            <person name="de Leon A.L."/>
            <person name="Rey M.W."/>
            <person name="Tsang A."/>
        </authorList>
    </citation>
    <scope>NUCLEOTIDE SEQUENCE [LARGE SCALE GENOMIC DNA]</scope>
    <source>
        <strain evidence="2">ATCC 38088 / NRRL 8126</strain>
    </source>
</reference>
<evidence type="ECO:0000313" key="2">
    <source>
        <dbReference type="Proteomes" id="UP000008181"/>
    </source>
</evidence>
<accession>G2R9L8</accession>
<dbReference type="HOGENOM" id="CLU_1120774_0_0_1"/>